<feature type="domain" description="Peptidase M20 dimerisation" evidence="6">
    <location>
        <begin position="241"/>
        <end position="384"/>
    </location>
</feature>
<dbReference type="InterPro" id="IPR002933">
    <property type="entry name" value="Peptidase_M20"/>
</dbReference>
<keyword evidence="3" id="KW-0479">Metal-binding</keyword>
<dbReference type="Proteomes" id="UP000249169">
    <property type="component" value="Unassembled WGS sequence"/>
</dbReference>
<dbReference type="GO" id="GO:0046872">
    <property type="term" value="F:metal ion binding"/>
    <property type="evidence" value="ECO:0007669"/>
    <property type="project" value="UniProtKB-KW"/>
</dbReference>
<gene>
    <name evidence="7" type="ORF">DL240_00225</name>
</gene>
<evidence type="ECO:0000256" key="1">
    <source>
        <dbReference type="ARBA" id="ARBA00006247"/>
    </source>
</evidence>
<dbReference type="PANTHER" id="PTHR45962:SF1">
    <property type="entry name" value="N-FATTY-ACYL-AMINO ACID SYNTHASE_HYDROLASE PM20D1"/>
    <property type="match status" value="1"/>
</dbReference>
<keyword evidence="4" id="KW-0378">Hydrolase</keyword>
<dbReference type="RefSeq" id="WP_111727842.1">
    <property type="nucleotide sequence ID" value="NZ_QHKO01000001.1"/>
</dbReference>
<dbReference type="SUPFAM" id="SSF55031">
    <property type="entry name" value="Bacterial exopeptidase dimerisation domain"/>
    <property type="match status" value="1"/>
</dbReference>
<dbReference type="InterPro" id="IPR036264">
    <property type="entry name" value="Bact_exopeptidase_dim_dom"/>
</dbReference>
<dbReference type="Pfam" id="PF07687">
    <property type="entry name" value="M20_dimer"/>
    <property type="match status" value="1"/>
</dbReference>
<comment type="caution">
    <text evidence="7">The sequence shown here is derived from an EMBL/GenBank/DDBJ whole genome shotgun (WGS) entry which is preliminary data.</text>
</comment>
<evidence type="ECO:0000313" key="7">
    <source>
        <dbReference type="EMBL" id="RAL24670.1"/>
    </source>
</evidence>
<keyword evidence="5" id="KW-0862">Zinc</keyword>
<dbReference type="OrthoDB" id="9809784at2"/>
<keyword evidence="8" id="KW-1185">Reference proteome</keyword>
<evidence type="ECO:0000256" key="5">
    <source>
        <dbReference type="ARBA" id="ARBA00022833"/>
    </source>
</evidence>
<name>A0A328CAW4_9DELT</name>
<organism evidence="7 8">
    <name type="scientific">Lujinxingia litoralis</name>
    <dbReference type="NCBI Taxonomy" id="2211119"/>
    <lineage>
        <taxon>Bacteria</taxon>
        <taxon>Deltaproteobacteria</taxon>
        <taxon>Bradymonadales</taxon>
        <taxon>Lujinxingiaceae</taxon>
        <taxon>Lujinxingia</taxon>
    </lineage>
</organism>
<dbReference type="GO" id="GO:0006508">
    <property type="term" value="P:proteolysis"/>
    <property type="evidence" value="ECO:0007669"/>
    <property type="project" value="UniProtKB-KW"/>
</dbReference>
<dbReference type="GO" id="GO:0008233">
    <property type="term" value="F:peptidase activity"/>
    <property type="evidence" value="ECO:0007669"/>
    <property type="project" value="UniProtKB-KW"/>
</dbReference>
<evidence type="ECO:0000256" key="3">
    <source>
        <dbReference type="ARBA" id="ARBA00022723"/>
    </source>
</evidence>
<proteinExistence type="inferred from homology"/>
<dbReference type="AlphaFoldDB" id="A0A328CAW4"/>
<evidence type="ECO:0000256" key="2">
    <source>
        <dbReference type="ARBA" id="ARBA00022670"/>
    </source>
</evidence>
<dbReference type="InterPro" id="IPR011650">
    <property type="entry name" value="Peptidase_M20_dimer"/>
</dbReference>
<dbReference type="PANTHER" id="PTHR45962">
    <property type="entry name" value="N-FATTY-ACYL-AMINO ACID SYNTHASE/HYDROLASE PM20D1"/>
    <property type="match status" value="1"/>
</dbReference>
<reference evidence="7 8" key="1">
    <citation type="submission" date="2018-05" db="EMBL/GenBank/DDBJ databases">
        <title>Lujinxingia marina gen. nov. sp. nov., a new facultative anaerobic member of the class Deltaproteobacteria, and proposal of Lujinxingaceae fam. nov.</title>
        <authorList>
            <person name="Li C.-M."/>
        </authorList>
    </citation>
    <scope>NUCLEOTIDE SEQUENCE [LARGE SCALE GENOMIC DNA]</scope>
    <source>
        <strain evidence="7 8">B210</strain>
    </source>
</reference>
<accession>A0A328CAW4</accession>
<keyword evidence="2" id="KW-0645">Protease</keyword>
<protein>
    <recommendedName>
        <fullName evidence="6">Peptidase M20 dimerisation domain-containing protein</fullName>
    </recommendedName>
</protein>
<dbReference type="InterPro" id="IPR047177">
    <property type="entry name" value="Pept_M20A"/>
</dbReference>
<evidence type="ECO:0000259" key="6">
    <source>
        <dbReference type="Pfam" id="PF07687"/>
    </source>
</evidence>
<dbReference type="Gene3D" id="1.10.150.900">
    <property type="match status" value="1"/>
</dbReference>
<sequence length="488" mass="52700">MNITLRRAFLSLGGSLLVLVSVVLVRTAMLTPAPSQVSQPEIELSDEDAIIARFARALSIPTVSPTAEAPNLHHFRELHDHLQSWFPRVHAEASLEVVNDATLFFTLPGTDPALPEVVFLAHQDVVPVEPGTEHDWTYPPFGGTVAEGFVWGRGALDNKHNLMALMEALERQLQQGERPRHTLSLVFGHDEEVGGTQGAKVVASLLKEQGASLAAVYDEGLIIADGLVPGIPGQVALIGITEKGYVTLNLTATAEGGHASMPPEQLAVSRLAAALNRLANNPMPAAIDGPTRMMFDALAPHMAFPFRALFANLWLTEPLVVSQMEASPASNAALRTTVAPTMLRASPRENVLPQQAVATLNIRINPRDSIADVLAYVESVIDDSAITVTPVGEMRSEPGPMASTERAGYIALRESVQEVFGAIPVAPNTLVAAADGRHFTDLTPDVYRFQAVALTARDLERIHSTDERLATGAYLDLVRFYGRLLQKW</sequence>
<dbReference type="Gene3D" id="3.40.630.10">
    <property type="entry name" value="Zn peptidases"/>
    <property type="match status" value="1"/>
</dbReference>
<dbReference type="EMBL" id="QHKO01000001">
    <property type="protein sequence ID" value="RAL24670.1"/>
    <property type="molecule type" value="Genomic_DNA"/>
</dbReference>
<dbReference type="SUPFAM" id="SSF53187">
    <property type="entry name" value="Zn-dependent exopeptidases"/>
    <property type="match status" value="1"/>
</dbReference>
<comment type="similarity">
    <text evidence="1">Belongs to the peptidase M20A family.</text>
</comment>
<evidence type="ECO:0000256" key="4">
    <source>
        <dbReference type="ARBA" id="ARBA00022801"/>
    </source>
</evidence>
<dbReference type="Pfam" id="PF01546">
    <property type="entry name" value="Peptidase_M20"/>
    <property type="match status" value="1"/>
</dbReference>
<dbReference type="Gene3D" id="3.30.70.360">
    <property type="match status" value="1"/>
</dbReference>
<evidence type="ECO:0000313" key="8">
    <source>
        <dbReference type="Proteomes" id="UP000249169"/>
    </source>
</evidence>